<dbReference type="OrthoDB" id="2372172at2"/>
<protein>
    <submittedName>
        <fullName evidence="1">Uncharacterized protein</fullName>
    </submittedName>
</protein>
<organism evidence="1 2">
    <name type="scientific">Marvinbryantia formatexigens DSM 14469</name>
    <dbReference type="NCBI Taxonomy" id="478749"/>
    <lineage>
        <taxon>Bacteria</taxon>
        <taxon>Bacillati</taxon>
        <taxon>Bacillota</taxon>
        <taxon>Clostridia</taxon>
        <taxon>Lachnospirales</taxon>
        <taxon>Lachnospiraceae</taxon>
        <taxon>Marvinbryantia</taxon>
    </lineage>
</organism>
<dbReference type="EMBL" id="ACCL02000011">
    <property type="protein sequence ID" value="EET60322.1"/>
    <property type="molecule type" value="Genomic_DNA"/>
</dbReference>
<name>C6LFV8_9FIRM</name>
<dbReference type="RefSeq" id="WP_006862302.1">
    <property type="nucleotide sequence ID" value="NZ_ACCL02000011.1"/>
</dbReference>
<evidence type="ECO:0000313" key="2">
    <source>
        <dbReference type="Proteomes" id="UP000005561"/>
    </source>
</evidence>
<evidence type="ECO:0000313" key="1">
    <source>
        <dbReference type="EMBL" id="EET60322.1"/>
    </source>
</evidence>
<keyword evidence="2" id="KW-1185">Reference proteome</keyword>
<dbReference type="Proteomes" id="UP000005561">
    <property type="component" value="Unassembled WGS sequence"/>
</dbReference>
<dbReference type="AlphaFoldDB" id="C6LFV8"/>
<gene>
    <name evidence="1" type="ORF">BRYFOR_07518</name>
</gene>
<accession>C6LFV8</accession>
<reference evidence="1" key="1">
    <citation type="submission" date="2009-07" db="EMBL/GenBank/DDBJ databases">
        <authorList>
            <person name="Weinstock G."/>
            <person name="Sodergren E."/>
            <person name="Clifton S."/>
            <person name="Fulton L."/>
            <person name="Fulton B."/>
            <person name="Courtney L."/>
            <person name="Fronick C."/>
            <person name="Harrison M."/>
            <person name="Strong C."/>
            <person name="Farmer C."/>
            <person name="Delahaunty K."/>
            <person name="Markovic C."/>
            <person name="Hall O."/>
            <person name="Minx P."/>
            <person name="Tomlinson C."/>
            <person name="Mitreva M."/>
            <person name="Nelson J."/>
            <person name="Hou S."/>
            <person name="Wollam A."/>
            <person name="Pepin K.H."/>
            <person name="Johnson M."/>
            <person name="Bhonagiri V."/>
            <person name="Nash W.E."/>
            <person name="Warren W."/>
            <person name="Chinwalla A."/>
            <person name="Mardis E.R."/>
            <person name="Wilson R.K."/>
        </authorList>
    </citation>
    <scope>NUCLEOTIDE SEQUENCE [LARGE SCALE GENOMIC DNA]</scope>
    <source>
        <strain evidence="1">DSM 14469</strain>
    </source>
</reference>
<dbReference type="STRING" id="168384.SAMN05660368_03661"/>
<comment type="caution">
    <text evidence="1">The sequence shown here is derived from an EMBL/GenBank/DDBJ whole genome shotgun (WGS) entry which is preliminary data.</text>
</comment>
<dbReference type="eggNOG" id="ENOG502Z7MH">
    <property type="taxonomic scope" value="Bacteria"/>
</dbReference>
<proteinExistence type="predicted"/>
<sequence length="266" mass="29161">MAKNEVAVTADTFKLITLTGDLAEAVAEEMDGLGSIPFDRVKIPSGGGLAFEVPGEDEEDAESATELIGVILDHNPVNSYWANKFTGGNEQPDCSSFDGKQGVVRETGEVRSCETCPYNKFRSDNAGKACKNIHRVFMLREGSPVPLILSLPPTSLRYMRNYIAKRVLLKGYRCWQVLTKITLKKEKSKDGITYSRAAFTFLDALTPEQAQQAEAMRDMVKSIYRTIDINAKDYGQASAGEAAAPKTDEAGFMSVPDGINEELPFN</sequence>